<evidence type="ECO:0000313" key="2">
    <source>
        <dbReference type="Proteomes" id="UP000326757"/>
    </source>
</evidence>
<protein>
    <submittedName>
        <fullName evidence="1">Uncharacterized protein</fullName>
    </submittedName>
</protein>
<comment type="caution">
    <text evidence="1">The sequence shown here is derived from an EMBL/GenBank/DDBJ whole genome shotgun (WGS) entry which is preliminary data.</text>
</comment>
<name>A0A5N6KJU8_MONLA</name>
<accession>A0A5N6KJU8</accession>
<proteinExistence type="predicted"/>
<dbReference type="Proteomes" id="UP000326757">
    <property type="component" value="Unassembled WGS sequence"/>
</dbReference>
<reference evidence="1 2" key="1">
    <citation type="submission" date="2019-06" db="EMBL/GenBank/DDBJ databases">
        <title>Genome Sequence of the Brown Rot Fungal Pathogen Monilinia laxa.</title>
        <authorList>
            <person name="De Miccolis Angelini R.M."/>
            <person name="Landi L."/>
            <person name="Abate D."/>
            <person name="Pollastro S."/>
            <person name="Romanazzi G."/>
            <person name="Faretra F."/>
        </authorList>
    </citation>
    <scope>NUCLEOTIDE SEQUENCE [LARGE SCALE GENOMIC DNA]</scope>
    <source>
        <strain evidence="1 2">Mlax316</strain>
    </source>
</reference>
<keyword evidence="2" id="KW-1185">Reference proteome</keyword>
<dbReference type="AlphaFoldDB" id="A0A5N6KJU8"/>
<gene>
    <name evidence="1" type="ORF">EYC80_005405</name>
</gene>
<sequence length="117" mass="13667">MWMMLLYLNPSHLPSILSPLINNYKLYNFIFILPLQYKLLFQTFNFHQINLSKWFSAGVRSFPLHLIHSSWGFRPHHDTTTLILSITIDEIITINTKTKTLPVLDMRSSQVVLVSPP</sequence>
<dbReference type="EMBL" id="VIGI01000002">
    <property type="protein sequence ID" value="KAB8304063.1"/>
    <property type="molecule type" value="Genomic_DNA"/>
</dbReference>
<organism evidence="1 2">
    <name type="scientific">Monilinia laxa</name>
    <name type="common">Brown rot fungus</name>
    <name type="synonym">Sclerotinia laxa</name>
    <dbReference type="NCBI Taxonomy" id="61186"/>
    <lineage>
        <taxon>Eukaryota</taxon>
        <taxon>Fungi</taxon>
        <taxon>Dikarya</taxon>
        <taxon>Ascomycota</taxon>
        <taxon>Pezizomycotina</taxon>
        <taxon>Leotiomycetes</taxon>
        <taxon>Helotiales</taxon>
        <taxon>Sclerotiniaceae</taxon>
        <taxon>Monilinia</taxon>
    </lineage>
</organism>
<evidence type="ECO:0000313" key="1">
    <source>
        <dbReference type="EMBL" id="KAB8304063.1"/>
    </source>
</evidence>